<dbReference type="InterPro" id="IPR016071">
    <property type="entry name" value="Staphylococal_nuclease_OB-fold"/>
</dbReference>
<proteinExistence type="predicted"/>
<gene>
    <name evidence="2" type="ORF">MNBD_ALPHA04-1413</name>
</gene>
<feature type="domain" description="TNase-like" evidence="1">
    <location>
        <begin position="35"/>
        <end position="161"/>
    </location>
</feature>
<name>A0A3B0S148_9ZZZZ</name>
<evidence type="ECO:0000313" key="2">
    <source>
        <dbReference type="EMBL" id="VAV99620.1"/>
    </source>
</evidence>
<dbReference type="SUPFAM" id="SSF50199">
    <property type="entry name" value="Staphylococcal nuclease"/>
    <property type="match status" value="1"/>
</dbReference>
<protein>
    <recommendedName>
        <fullName evidence="1">TNase-like domain-containing protein</fullName>
    </recommendedName>
</protein>
<dbReference type="Pfam" id="PF00565">
    <property type="entry name" value="SNase"/>
    <property type="match status" value="1"/>
</dbReference>
<accession>A0A3B0S148</accession>
<dbReference type="PANTHER" id="PTHR12302">
    <property type="entry name" value="EBNA2 BINDING PROTEIN P100"/>
    <property type="match status" value="1"/>
</dbReference>
<dbReference type="InterPro" id="IPR035437">
    <property type="entry name" value="SNase_OB-fold_sf"/>
</dbReference>
<dbReference type="PANTHER" id="PTHR12302:SF26">
    <property type="entry name" value="BLR1266 PROTEIN"/>
    <property type="match status" value="1"/>
</dbReference>
<organism evidence="2">
    <name type="scientific">hydrothermal vent metagenome</name>
    <dbReference type="NCBI Taxonomy" id="652676"/>
    <lineage>
        <taxon>unclassified sequences</taxon>
        <taxon>metagenomes</taxon>
        <taxon>ecological metagenomes</taxon>
    </lineage>
</organism>
<dbReference type="PROSITE" id="PS50830">
    <property type="entry name" value="TNASE_3"/>
    <property type="match status" value="1"/>
</dbReference>
<dbReference type="SMART" id="SM00318">
    <property type="entry name" value="SNc"/>
    <property type="match status" value="1"/>
</dbReference>
<dbReference type="Gene3D" id="2.40.50.90">
    <property type="match status" value="1"/>
</dbReference>
<reference evidence="2" key="1">
    <citation type="submission" date="2018-06" db="EMBL/GenBank/DDBJ databases">
        <authorList>
            <person name="Zhirakovskaya E."/>
        </authorList>
    </citation>
    <scope>NUCLEOTIDE SEQUENCE</scope>
</reference>
<dbReference type="EMBL" id="UOEF01000290">
    <property type="protein sequence ID" value="VAV99620.1"/>
    <property type="molecule type" value="Genomic_DNA"/>
</dbReference>
<sequence>MARSFFRKAKLFLIIFLVIAGSWGIQRWAYSSDVIQIDGKKVSMIDGDSFKVGEAEYRIYGIDAPEYFQNCKDENGADWPCGKMARTGLKSALADDQFSCEVRAKDQFGRFIVTCYNDRELDLGSLLVEQGYAVSGHSFDEKIYAVDEIAAKKAKRGIWRGSFVRPDIWRNENPRK</sequence>
<evidence type="ECO:0000259" key="1">
    <source>
        <dbReference type="PROSITE" id="PS50830"/>
    </source>
</evidence>
<dbReference type="AlphaFoldDB" id="A0A3B0S148"/>